<evidence type="ECO:0000256" key="4">
    <source>
        <dbReference type="ARBA" id="ARBA00023163"/>
    </source>
</evidence>
<evidence type="ECO:0000256" key="2">
    <source>
        <dbReference type="ARBA" id="ARBA00023015"/>
    </source>
</evidence>
<dbReference type="InterPro" id="IPR016177">
    <property type="entry name" value="DNA-bd_dom_sf"/>
</dbReference>
<feature type="region of interest" description="Disordered" evidence="6">
    <location>
        <begin position="180"/>
        <end position="200"/>
    </location>
</feature>
<dbReference type="SUPFAM" id="SSF54171">
    <property type="entry name" value="DNA-binding domain"/>
    <property type="match status" value="1"/>
</dbReference>
<feature type="compositionally biased region" description="Pro residues" evidence="6">
    <location>
        <begin position="374"/>
        <end position="389"/>
    </location>
</feature>
<comment type="subcellular location">
    <subcellularLocation>
        <location evidence="1">Nucleus</location>
    </subcellularLocation>
</comment>
<proteinExistence type="predicted"/>
<evidence type="ECO:0000256" key="1">
    <source>
        <dbReference type="ARBA" id="ARBA00004123"/>
    </source>
</evidence>
<keyword evidence="3" id="KW-0238">DNA-binding</keyword>
<dbReference type="SMART" id="SM00380">
    <property type="entry name" value="AP2"/>
    <property type="match status" value="1"/>
</dbReference>
<dbReference type="Proteomes" id="UP000639772">
    <property type="component" value="Chromosome 10"/>
</dbReference>
<dbReference type="Gene3D" id="3.30.730.10">
    <property type="entry name" value="AP2/ERF domain"/>
    <property type="match status" value="1"/>
</dbReference>
<dbReference type="InterPro" id="IPR001471">
    <property type="entry name" value="AP2/ERF_dom"/>
</dbReference>
<gene>
    <name evidence="8" type="ORF">HPP92_018781</name>
</gene>
<dbReference type="EMBL" id="JADCNM010000010">
    <property type="protein sequence ID" value="KAG0464617.1"/>
    <property type="molecule type" value="Genomic_DNA"/>
</dbReference>
<protein>
    <recommendedName>
        <fullName evidence="7">AP2/ERF domain-containing protein</fullName>
    </recommendedName>
</protein>
<keyword evidence="2" id="KW-0805">Transcription regulation</keyword>
<evidence type="ECO:0000313" key="9">
    <source>
        <dbReference type="Proteomes" id="UP000639772"/>
    </source>
</evidence>
<dbReference type="PRINTS" id="PR00367">
    <property type="entry name" value="ETHRSPELEMNT"/>
</dbReference>
<evidence type="ECO:0000256" key="6">
    <source>
        <dbReference type="SAM" id="MobiDB-lite"/>
    </source>
</evidence>
<feature type="domain" description="AP2/ERF" evidence="7">
    <location>
        <begin position="199"/>
        <end position="256"/>
    </location>
</feature>
<evidence type="ECO:0000256" key="5">
    <source>
        <dbReference type="ARBA" id="ARBA00023242"/>
    </source>
</evidence>
<dbReference type="CDD" id="cd00018">
    <property type="entry name" value="AP2"/>
    <property type="match status" value="1"/>
</dbReference>
<dbReference type="PANTHER" id="PTHR31190:SF473">
    <property type="entry name" value="OS05G0437100 PROTEIN"/>
    <property type="match status" value="1"/>
</dbReference>
<feature type="region of interest" description="Disordered" evidence="6">
    <location>
        <begin position="353"/>
        <end position="389"/>
    </location>
</feature>
<dbReference type="GO" id="GO:0003700">
    <property type="term" value="F:DNA-binding transcription factor activity"/>
    <property type="evidence" value="ECO:0007669"/>
    <property type="project" value="InterPro"/>
</dbReference>
<dbReference type="GO" id="GO:0009873">
    <property type="term" value="P:ethylene-activated signaling pathway"/>
    <property type="evidence" value="ECO:0007669"/>
    <property type="project" value="InterPro"/>
</dbReference>
<dbReference type="OrthoDB" id="1930739at2759"/>
<dbReference type="GO" id="GO:0005634">
    <property type="term" value="C:nucleus"/>
    <property type="evidence" value="ECO:0007669"/>
    <property type="project" value="UniProtKB-SubCell"/>
</dbReference>
<reference evidence="8 9" key="1">
    <citation type="journal article" date="2020" name="Nat. Food">
        <title>A phased Vanilla planifolia genome enables genetic improvement of flavour and production.</title>
        <authorList>
            <person name="Hasing T."/>
            <person name="Tang H."/>
            <person name="Brym M."/>
            <person name="Khazi F."/>
            <person name="Huang T."/>
            <person name="Chambers A.H."/>
        </authorList>
    </citation>
    <scope>NUCLEOTIDE SEQUENCE [LARGE SCALE GENOMIC DNA]</scope>
    <source>
        <tissue evidence="8">Leaf</tissue>
    </source>
</reference>
<evidence type="ECO:0000259" key="7">
    <source>
        <dbReference type="PROSITE" id="PS51032"/>
    </source>
</evidence>
<dbReference type="InterPro" id="IPR036955">
    <property type="entry name" value="AP2/ERF_dom_sf"/>
</dbReference>
<evidence type="ECO:0000313" key="8">
    <source>
        <dbReference type="EMBL" id="KAG0464617.1"/>
    </source>
</evidence>
<dbReference type="InterPro" id="IPR044808">
    <property type="entry name" value="ERF_plant"/>
</dbReference>
<keyword evidence="5" id="KW-0539">Nucleus</keyword>
<keyword evidence="4" id="KW-0804">Transcription</keyword>
<dbReference type="PANTHER" id="PTHR31190">
    <property type="entry name" value="DNA-BINDING DOMAIN"/>
    <property type="match status" value="1"/>
</dbReference>
<dbReference type="PROSITE" id="PS51032">
    <property type="entry name" value="AP2_ERF"/>
    <property type="match status" value="1"/>
</dbReference>
<name>A0A835UK45_VANPL</name>
<organism evidence="8 9">
    <name type="scientific">Vanilla planifolia</name>
    <name type="common">Vanilla</name>
    <dbReference type="NCBI Taxonomy" id="51239"/>
    <lineage>
        <taxon>Eukaryota</taxon>
        <taxon>Viridiplantae</taxon>
        <taxon>Streptophyta</taxon>
        <taxon>Embryophyta</taxon>
        <taxon>Tracheophyta</taxon>
        <taxon>Spermatophyta</taxon>
        <taxon>Magnoliopsida</taxon>
        <taxon>Liliopsida</taxon>
        <taxon>Asparagales</taxon>
        <taxon>Orchidaceae</taxon>
        <taxon>Vanilloideae</taxon>
        <taxon>Vanilleae</taxon>
        <taxon>Vanilla</taxon>
    </lineage>
</organism>
<dbReference type="Pfam" id="PF00847">
    <property type="entry name" value="AP2"/>
    <property type="match status" value="1"/>
</dbReference>
<comment type="caution">
    <text evidence="8">The sequence shown here is derived from an EMBL/GenBank/DDBJ whole genome shotgun (WGS) entry which is preliminary data.</text>
</comment>
<accession>A0A835UK45</accession>
<dbReference type="GO" id="GO:0003677">
    <property type="term" value="F:DNA binding"/>
    <property type="evidence" value="ECO:0007669"/>
    <property type="project" value="UniProtKB-KW"/>
</dbReference>
<dbReference type="AlphaFoldDB" id="A0A835UK45"/>
<dbReference type="FunFam" id="3.30.730.10:FF:000001">
    <property type="entry name" value="Ethylene-responsive transcription factor 2"/>
    <property type="match status" value="1"/>
</dbReference>
<sequence>MSVKVAHSSESDDIGRFFSAVDEVEEGPSADTPEVTVAASSAETLPAFGRQSEMSAIVSALTHVFAGGRRQGGKGAEQQAGASGRIVTARSLPSSLCSASMAEAVESIQTSSSFSSWTAQGGGFVGLKREREEWSLEMGRHYRGFVEYGSSSGESSASHAARRSAQNNNTSMAQYAVPSTPAALQKEPSTGGEDALRPKYRGVRQRPWGKWAAEIRDPHKAARVWLGTFETAEAAARAYDQAALRFRGNKAKLNFPEEVQLPQPLSVSPAVLSPGTCSTTACSAPSPLVRFPSLDATRDYMQYSRLLQGSGEYEGLPPTSILDQLMYSGSTMAPSSQSSSLFGSPSTTAGFRLSSSLRSSIPTSEAELQLGISRPPPWTESGGHPPPPR</sequence>
<evidence type="ECO:0000256" key="3">
    <source>
        <dbReference type="ARBA" id="ARBA00023125"/>
    </source>
</evidence>